<keyword evidence="4" id="KW-0812">Transmembrane</keyword>
<dbReference type="InterPro" id="IPR000727">
    <property type="entry name" value="T_SNARE_dom"/>
</dbReference>
<gene>
    <name evidence="6" type="ORF">CVIRNUC_008255</name>
</gene>
<reference evidence="6 7" key="1">
    <citation type="submission" date="2023-10" db="EMBL/GenBank/DDBJ databases">
        <authorList>
            <person name="Maclean D."/>
            <person name="Macfadyen A."/>
        </authorList>
    </citation>
    <scope>NUCLEOTIDE SEQUENCE [LARGE SCALE GENOMIC DNA]</scope>
</reference>
<dbReference type="SUPFAM" id="SSF58038">
    <property type="entry name" value="SNARE fusion complex"/>
    <property type="match status" value="1"/>
</dbReference>
<dbReference type="InterPro" id="IPR006012">
    <property type="entry name" value="Syntaxin/epimorphin_CS"/>
</dbReference>
<protein>
    <recommendedName>
        <fullName evidence="5">t-SNARE coiled-coil homology domain-containing protein</fullName>
    </recommendedName>
</protein>
<dbReference type="PROSITE" id="PS50192">
    <property type="entry name" value="T_SNARE"/>
    <property type="match status" value="1"/>
</dbReference>
<dbReference type="SMART" id="SM00397">
    <property type="entry name" value="t_SNARE"/>
    <property type="match status" value="1"/>
</dbReference>
<evidence type="ECO:0000259" key="5">
    <source>
        <dbReference type="PROSITE" id="PS50192"/>
    </source>
</evidence>
<dbReference type="CDD" id="cd15841">
    <property type="entry name" value="SNARE_Qc"/>
    <property type="match status" value="1"/>
</dbReference>
<keyword evidence="4" id="KW-0472">Membrane</keyword>
<name>A0AAV1IF29_9CHLO</name>
<feature type="region of interest" description="Disordered" evidence="3">
    <location>
        <begin position="121"/>
        <end position="142"/>
    </location>
</feature>
<keyword evidence="2" id="KW-0653">Protein transport</keyword>
<dbReference type="Proteomes" id="UP001314263">
    <property type="component" value="Unassembled WGS sequence"/>
</dbReference>
<keyword evidence="4" id="KW-1133">Transmembrane helix</keyword>
<dbReference type="PROSITE" id="PS00914">
    <property type="entry name" value="SYNTAXIN"/>
    <property type="match status" value="1"/>
</dbReference>
<dbReference type="GO" id="GO:0006886">
    <property type="term" value="P:intracellular protein transport"/>
    <property type="evidence" value="ECO:0007669"/>
    <property type="project" value="InterPro"/>
</dbReference>
<proteinExistence type="inferred from homology"/>
<keyword evidence="7" id="KW-1185">Reference proteome</keyword>
<dbReference type="GO" id="GO:0016020">
    <property type="term" value="C:membrane"/>
    <property type="evidence" value="ECO:0007669"/>
    <property type="project" value="InterPro"/>
</dbReference>
<dbReference type="AlphaFoldDB" id="A0AAV1IF29"/>
<evidence type="ECO:0000313" key="6">
    <source>
        <dbReference type="EMBL" id="CAK0785050.1"/>
    </source>
</evidence>
<feature type="domain" description="T-SNARE coiled-coil homology" evidence="5">
    <location>
        <begin position="180"/>
        <end position="242"/>
    </location>
</feature>
<dbReference type="Gene3D" id="1.20.5.110">
    <property type="match status" value="1"/>
</dbReference>
<comment type="similarity">
    <text evidence="1">Belongs to the syntaxin family.</text>
</comment>
<evidence type="ECO:0000256" key="4">
    <source>
        <dbReference type="SAM" id="Phobius"/>
    </source>
</evidence>
<dbReference type="GO" id="GO:0005484">
    <property type="term" value="F:SNAP receptor activity"/>
    <property type="evidence" value="ECO:0007669"/>
    <property type="project" value="InterPro"/>
</dbReference>
<accession>A0AAV1IF29</accession>
<evidence type="ECO:0000313" key="7">
    <source>
        <dbReference type="Proteomes" id="UP001314263"/>
    </source>
</evidence>
<evidence type="ECO:0000256" key="3">
    <source>
        <dbReference type="SAM" id="MobiDB-lite"/>
    </source>
</evidence>
<keyword evidence="2" id="KW-0813">Transport</keyword>
<sequence length="277" mass="31130">MNITDAVTRADALVSKYEKYTTNEEKKEKGKLTDKFIEAFEGLVEKVTDLTLRSEAINQEHNRAQKAAQYAELRRAKAALLSEQLVALEKLVRKGKKVTPEIINDRLSKVQQMRQNIESVPDGVHGVRKGGPKRLLPEDAKGKARADIQIDASLRDDRADNDPDSWKHTDATRQFQQDWEVAKAKQDKALDSIERGIGTLKGIGEAMGETLKEQDMVLDAVDDKVNQATEQLKTNNMKLKGLLNQMRSSRNFCLDVVLICILLGLAVYLVELFKKKG</sequence>
<evidence type="ECO:0000256" key="1">
    <source>
        <dbReference type="ARBA" id="ARBA00009063"/>
    </source>
</evidence>
<comment type="caution">
    <text evidence="6">The sequence shown here is derived from an EMBL/GenBank/DDBJ whole genome shotgun (WGS) entry which is preliminary data.</text>
</comment>
<organism evidence="6 7">
    <name type="scientific">Coccomyxa viridis</name>
    <dbReference type="NCBI Taxonomy" id="1274662"/>
    <lineage>
        <taxon>Eukaryota</taxon>
        <taxon>Viridiplantae</taxon>
        <taxon>Chlorophyta</taxon>
        <taxon>core chlorophytes</taxon>
        <taxon>Trebouxiophyceae</taxon>
        <taxon>Trebouxiophyceae incertae sedis</taxon>
        <taxon>Coccomyxaceae</taxon>
        <taxon>Coccomyxa</taxon>
    </lineage>
</organism>
<feature type="transmembrane region" description="Helical" evidence="4">
    <location>
        <begin position="252"/>
        <end position="270"/>
    </location>
</feature>
<dbReference type="EMBL" id="CAUYUE010000011">
    <property type="protein sequence ID" value="CAK0785050.1"/>
    <property type="molecule type" value="Genomic_DNA"/>
</dbReference>
<evidence type="ECO:0000256" key="2">
    <source>
        <dbReference type="ARBA" id="ARBA00022927"/>
    </source>
</evidence>